<evidence type="ECO:0000313" key="7">
    <source>
        <dbReference type="EMBL" id="MFH4977474.1"/>
    </source>
</evidence>
<evidence type="ECO:0000256" key="5">
    <source>
        <dbReference type="SAM" id="MobiDB-lite"/>
    </source>
</evidence>
<feature type="compositionally biased region" description="Basic and acidic residues" evidence="5">
    <location>
        <begin position="379"/>
        <end position="390"/>
    </location>
</feature>
<organism evidence="7 8">
    <name type="scientific">Gnathostoma spinigerum</name>
    <dbReference type="NCBI Taxonomy" id="75299"/>
    <lineage>
        <taxon>Eukaryota</taxon>
        <taxon>Metazoa</taxon>
        <taxon>Ecdysozoa</taxon>
        <taxon>Nematoda</taxon>
        <taxon>Chromadorea</taxon>
        <taxon>Rhabditida</taxon>
        <taxon>Spirurina</taxon>
        <taxon>Gnathostomatomorpha</taxon>
        <taxon>Gnathostomatoidea</taxon>
        <taxon>Gnathostomatidae</taxon>
        <taxon>Gnathostoma</taxon>
    </lineage>
</organism>
<feature type="region of interest" description="Disordered" evidence="5">
    <location>
        <begin position="377"/>
        <end position="407"/>
    </location>
</feature>
<dbReference type="AlphaFoldDB" id="A0ABD6EBQ1"/>
<dbReference type="GO" id="GO:0000407">
    <property type="term" value="C:phagophore assembly site"/>
    <property type="evidence" value="ECO:0007669"/>
    <property type="project" value="UniProtKB-SubCell"/>
</dbReference>
<dbReference type="Gene3D" id="3.30.900.10">
    <property type="entry name" value="HORMA domain"/>
    <property type="match status" value="1"/>
</dbReference>
<dbReference type="InterPro" id="IPR018731">
    <property type="entry name" value="Atg13_N"/>
</dbReference>
<name>A0ABD6EBQ1_9BILA</name>
<proteinExistence type="inferred from homology"/>
<dbReference type="InterPro" id="IPR040182">
    <property type="entry name" value="ATG13"/>
</dbReference>
<accession>A0ABD6EBQ1</accession>
<comment type="subcellular location">
    <subcellularLocation>
        <location evidence="1">Preautophagosomal structure</location>
    </subcellularLocation>
</comment>
<dbReference type="GO" id="GO:0006914">
    <property type="term" value="P:autophagy"/>
    <property type="evidence" value="ECO:0007669"/>
    <property type="project" value="UniProtKB-KW"/>
</dbReference>
<feature type="region of interest" description="Disordered" evidence="5">
    <location>
        <begin position="247"/>
        <end position="268"/>
    </location>
</feature>
<dbReference type="Pfam" id="PF10033">
    <property type="entry name" value="ATG13"/>
    <property type="match status" value="1"/>
</dbReference>
<keyword evidence="3 4" id="KW-0072">Autophagy</keyword>
<dbReference type="Proteomes" id="UP001608902">
    <property type="component" value="Unassembled WGS sequence"/>
</dbReference>
<gene>
    <name evidence="7" type="ORF">AB6A40_004183</name>
</gene>
<evidence type="ECO:0000313" key="8">
    <source>
        <dbReference type="Proteomes" id="UP001608902"/>
    </source>
</evidence>
<comment type="similarity">
    <text evidence="2 4">Belongs to the ATG13 family. Metazoan subfamily.</text>
</comment>
<feature type="domain" description="Autophagy-related protein 13 N-terminal" evidence="6">
    <location>
        <begin position="103"/>
        <end position="203"/>
    </location>
</feature>
<evidence type="ECO:0000259" key="6">
    <source>
        <dbReference type="Pfam" id="PF10033"/>
    </source>
</evidence>
<dbReference type="PANTHER" id="PTHR13430">
    <property type="match status" value="1"/>
</dbReference>
<dbReference type="InterPro" id="IPR036570">
    <property type="entry name" value="HORMA_dom_sf"/>
</dbReference>
<dbReference type="EMBL" id="JBGFUD010002328">
    <property type="protein sequence ID" value="MFH4977474.1"/>
    <property type="molecule type" value="Genomic_DNA"/>
</dbReference>
<protein>
    <recommendedName>
        <fullName evidence="4">Autophagy-related protein 13</fullName>
    </recommendedName>
</protein>
<evidence type="ECO:0000256" key="4">
    <source>
        <dbReference type="RuleBase" id="RU361214"/>
    </source>
</evidence>
<evidence type="ECO:0000256" key="1">
    <source>
        <dbReference type="ARBA" id="ARBA00004329"/>
    </source>
</evidence>
<reference evidence="7 8" key="1">
    <citation type="submission" date="2024-08" db="EMBL/GenBank/DDBJ databases">
        <title>Gnathostoma spinigerum genome.</title>
        <authorList>
            <person name="Gonzalez-Bertolin B."/>
            <person name="Monzon S."/>
            <person name="Zaballos A."/>
            <person name="Jimenez P."/>
            <person name="Dekumyoy P."/>
            <person name="Varona S."/>
            <person name="Cuesta I."/>
            <person name="Sumanam S."/>
            <person name="Adisakwattana P."/>
            <person name="Gasser R.B."/>
            <person name="Hernandez-Gonzalez A."/>
            <person name="Young N.D."/>
            <person name="Perteguer M.J."/>
        </authorList>
    </citation>
    <scope>NUCLEOTIDE SEQUENCE [LARGE SCALE GENOMIC DNA]</scope>
    <source>
        <strain evidence="7">AL3</strain>
        <tissue evidence="7">Liver</tissue>
    </source>
</reference>
<dbReference type="PANTHER" id="PTHR13430:SF4">
    <property type="entry name" value="AUTOPHAGY-RELATED PROTEIN 13"/>
    <property type="match status" value="1"/>
</dbReference>
<comment type="caution">
    <text evidence="7">The sequence shown here is derived from an EMBL/GenBank/DDBJ whole genome shotgun (WGS) entry which is preliminary data.</text>
</comment>
<sequence>MVVTSSSVVTAFSVDQERLSFHKFCKFFTSRLLQILVQARTGDNANAPCISRPDITDWFNLRIEELGEVSAQLRQSIDRYPPTAKNVTIDFLLYTVEGEFLPLESWYLSYCDQKPSNASAVSVNDVLYHQMGVLLRSVMAAARVTPTYRYYVKNQSQSTYVIFYRIFEGMPDMDLGDEQKTYHIGSLVSKYGDFTLQLRYRTRMEIERTRNSVSSSNVDQNSDKPISSVDKPVYFATSFEDDVVEPFDETKSEVESNTIPASDTPHKTLETAPKNIMYRRRTSSSQLSCSVHSRDQPTAFSMSVNTRSPSKKSADIAQAISRRRSSSRLSRLPFSALLIASMSEAAYVRGPPKSPSTNIIEPVNAVEKTVVQCSLSTAKESDDTGTDQRSRFSGYLQSDDKNSSVENTSVHDLLLSADEHSDAQHPQRELKMDRNAEQDIKELEKIEEGESESGDEDSFVMVPFGCTTEDREEDICHFIQLLHSAGDKSLFKEYTEKPSIEQINHFGNLQSVFDRFLAELISSKTGETLTSSKE</sequence>
<evidence type="ECO:0000256" key="3">
    <source>
        <dbReference type="ARBA" id="ARBA00023006"/>
    </source>
</evidence>
<keyword evidence="8" id="KW-1185">Reference proteome</keyword>
<evidence type="ECO:0000256" key="2">
    <source>
        <dbReference type="ARBA" id="ARBA00007341"/>
    </source>
</evidence>